<name>A0A1V9YRQ4_9STRA</name>
<evidence type="ECO:0000313" key="1">
    <source>
        <dbReference type="EMBL" id="OQR88458.1"/>
    </source>
</evidence>
<dbReference type="PANTHER" id="PTHR31239:SF2">
    <property type="entry name" value="NICOLIN-1"/>
    <property type="match status" value="1"/>
</dbReference>
<keyword evidence="2" id="KW-1185">Reference proteome</keyword>
<evidence type="ECO:0000313" key="2">
    <source>
        <dbReference type="Proteomes" id="UP000243217"/>
    </source>
</evidence>
<gene>
    <name evidence="1" type="ORF">THRCLA_10310</name>
</gene>
<reference evidence="1 2" key="1">
    <citation type="journal article" date="2014" name="Genome Biol. Evol.">
        <title>The secreted proteins of Achlya hypogyna and Thraustotheca clavata identify the ancestral oomycete secretome and reveal gene acquisitions by horizontal gene transfer.</title>
        <authorList>
            <person name="Misner I."/>
            <person name="Blouin N."/>
            <person name="Leonard G."/>
            <person name="Richards T.A."/>
            <person name="Lane C.E."/>
        </authorList>
    </citation>
    <scope>NUCLEOTIDE SEQUENCE [LARGE SCALE GENOMIC DNA]</scope>
    <source>
        <strain evidence="1 2">ATCC 34112</strain>
    </source>
</reference>
<dbReference type="OrthoDB" id="73161at2759"/>
<dbReference type="Proteomes" id="UP000243217">
    <property type="component" value="Unassembled WGS sequence"/>
</dbReference>
<dbReference type="InterPro" id="IPR040235">
    <property type="entry name" value="Nicolin-1"/>
</dbReference>
<sequence length="189" mass="22048">MLREISGVNFKKIEDDLCKPRTKRIHVEFVSPPSLLSHISFGNYYAATLQIDQIVGMEGRQEKVDTVLNQHQLMNHVHYEDDAQNCHILTIDQMENLDRGRVCGLVFYITQPSLLWEKWELRQLRFFETIETPSVISKPIQDKLNDVQLYRKYTINTSGTVSADTKLIKDQATKFIEILSDFHTKLHKN</sequence>
<dbReference type="GO" id="GO:0005654">
    <property type="term" value="C:nucleoplasm"/>
    <property type="evidence" value="ECO:0007669"/>
    <property type="project" value="TreeGrafter"/>
</dbReference>
<dbReference type="AlphaFoldDB" id="A0A1V9YRQ4"/>
<dbReference type="PANTHER" id="PTHR31239">
    <property type="entry name" value="NICOLIN 1"/>
    <property type="match status" value="1"/>
</dbReference>
<comment type="caution">
    <text evidence="1">The sequence shown here is derived from an EMBL/GenBank/DDBJ whole genome shotgun (WGS) entry which is preliminary data.</text>
</comment>
<dbReference type="EMBL" id="JNBS01003209">
    <property type="protein sequence ID" value="OQR88458.1"/>
    <property type="molecule type" value="Genomic_DNA"/>
</dbReference>
<proteinExistence type="predicted"/>
<protein>
    <submittedName>
        <fullName evidence="1">Uncharacterized protein</fullName>
    </submittedName>
</protein>
<accession>A0A1V9YRQ4</accession>
<organism evidence="1 2">
    <name type="scientific">Thraustotheca clavata</name>
    <dbReference type="NCBI Taxonomy" id="74557"/>
    <lineage>
        <taxon>Eukaryota</taxon>
        <taxon>Sar</taxon>
        <taxon>Stramenopiles</taxon>
        <taxon>Oomycota</taxon>
        <taxon>Saprolegniomycetes</taxon>
        <taxon>Saprolegniales</taxon>
        <taxon>Achlyaceae</taxon>
        <taxon>Thraustotheca</taxon>
    </lineage>
</organism>